<gene>
    <name evidence="2" type="ORF">A2175_01100</name>
</gene>
<sequence>MKAISNYKKTRRRKRNWKPLFWIFLTLILLVGAGYSIFFSPLFKIKNINAQGTEKIPSGNILSLVNQELGSFYFRYIPKNNFYLISEASLLHILKEKFPGAKTIEVSKKFPASLAVILSDRQKVMIYCKQISPSKPAEDEPAGTATGTKAILEQALQTPSGRSDCFFIDEEGVIFEEAPEIYGGTMVVLKDVSNREIKIGDKAIDSGLVSFVIDAQKLLYERVNISLLYFQINSFPTIDVIVQTAEEWQIIFDITRQPEAQVIALEKVLQEKIKEQRDNLEYIDLRVENRVYYKMKN</sequence>
<proteinExistence type="predicted"/>
<organism evidence="2 3">
    <name type="scientific">Candidatus Nealsonbacteria bacterium RBG_13_42_11</name>
    <dbReference type="NCBI Taxonomy" id="1801663"/>
    <lineage>
        <taxon>Bacteria</taxon>
        <taxon>Candidatus Nealsoniibacteriota</taxon>
    </lineage>
</organism>
<protein>
    <recommendedName>
        <fullName evidence="4">POTRA domain-containing protein</fullName>
    </recommendedName>
</protein>
<keyword evidence="1" id="KW-1133">Transmembrane helix</keyword>
<dbReference type="STRING" id="1801663.A2175_01100"/>
<accession>A0A1G2DY48</accession>
<evidence type="ECO:0008006" key="4">
    <source>
        <dbReference type="Google" id="ProtNLM"/>
    </source>
</evidence>
<keyword evidence="1" id="KW-0812">Transmembrane</keyword>
<dbReference type="AlphaFoldDB" id="A0A1G2DY48"/>
<dbReference type="Proteomes" id="UP000176755">
    <property type="component" value="Unassembled WGS sequence"/>
</dbReference>
<feature type="transmembrane region" description="Helical" evidence="1">
    <location>
        <begin position="20"/>
        <end position="43"/>
    </location>
</feature>
<evidence type="ECO:0000313" key="2">
    <source>
        <dbReference type="EMBL" id="OGZ18499.1"/>
    </source>
</evidence>
<dbReference type="EMBL" id="MHLY01000015">
    <property type="protein sequence ID" value="OGZ18499.1"/>
    <property type="molecule type" value="Genomic_DNA"/>
</dbReference>
<keyword evidence="1" id="KW-0472">Membrane</keyword>
<evidence type="ECO:0000313" key="3">
    <source>
        <dbReference type="Proteomes" id="UP000176755"/>
    </source>
</evidence>
<name>A0A1G2DY48_9BACT</name>
<reference evidence="2 3" key="1">
    <citation type="journal article" date="2016" name="Nat. Commun.">
        <title>Thousands of microbial genomes shed light on interconnected biogeochemical processes in an aquifer system.</title>
        <authorList>
            <person name="Anantharaman K."/>
            <person name="Brown C.T."/>
            <person name="Hug L.A."/>
            <person name="Sharon I."/>
            <person name="Castelle C.J."/>
            <person name="Probst A.J."/>
            <person name="Thomas B.C."/>
            <person name="Singh A."/>
            <person name="Wilkins M.J."/>
            <person name="Karaoz U."/>
            <person name="Brodie E.L."/>
            <person name="Williams K.H."/>
            <person name="Hubbard S.S."/>
            <person name="Banfield J.F."/>
        </authorList>
    </citation>
    <scope>NUCLEOTIDE SEQUENCE [LARGE SCALE GENOMIC DNA]</scope>
</reference>
<comment type="caution">
    <text evidence="2">The sequence shown here is derived from an EMBL/GenBank/DDBJ whole genome shotgun (WGS) entry which is preliminary data.</text>
</comment>
<evidence type="ECO:0000256" key="1">
    <source>
        <dbReference type="SAM" id="Phobius"/>
    </source>
</evidence>